<gene>
    <name evidence="8" type="ORF">ENR64_00925</name>
</gene>
<evidence type="ECO:0000256" key="1">
    <source>
        <dbReference type="ARBA" id="ARBA00004141"/>
    </source>
</evidence>
<dbReference type="InterPro" id="IPR006073">
    <property type="entry name" value="GTP-bd"/>
</dbReference>
<reference evidence="8" key="1">
    <citation type="journal article" date="2020" name="mSystems">
        <title>Genome- and Community-Level Interaction Insights into Carbon Utilization and Element Cycling Functions of Hydrothermarchaeota in Hydrothermal Sediment.</title>
        <authorList>
            <person name="Zhou Z."/>
            <person name="Liu Y."/>
            <person name="Xu W."/>
            <person name="Pan J."/>
            <person name="Luo Z.H."/>
            <person name="Li M."/>
        </authorList>
    </citation>
    <scope>NUCLEOTIDE SEQUENCE [LARGE SCALE GENOMIC DNA]</scope>
    <source>
        <strain evidence="8">SpSt-418</strain>
    </source>
</reference>
<dbReference type="EMBL" id="DSRU01000017">
    <property type="protein sequence ID" value="HFM96332.1"/>
    <property type="molecule type" value="Genomic_DNA"/>
</dbReference>
<evidence type="ECO:0000313" key="8">
    <source>
        <dbReference type="EMBL" id="HFM96332.1"/>
    </source>
</evidence>
<dbReference type="InterPro" id="IPR005225">
    <property type="entry name" value="Small_GTP-bd"/>
</dbReference>
<keyword evidence="4" id="KW-1133">Transmembrane helix</keyword>
<evidence type="ECO:0000256" key="6">
    <source>
        <dbReference type="ARBA" id="ARBA00023136"/>
    </source>
</evidence>
<dbReference type="Gene3D" id="3.40.50.300">
    <property type="entry name" value="P-loop containing nucleotide triphosphate hydrolases"/>
    <property type="match status" value="1"/>
</dbReference>
<dbReference type="GO" id="GO:0005525">
    <property type="term" value="F:GTP binding"/>
    <property type="evidence" value="ECO:0007669"/>
    <property type="project" value="UniProtKB-KW"/>
</dbReference>
<proteinExistence type="predicted"/>
<accession>A0A7C3PA19</accession>
<dbReference type="GO" id="GO:0005737">
    <property type="term" value="C:cytoplasm"/>
    <property type="evidence" value="ECO:0007669"/>
    <property type="project" value="TreeGrafter"/>
</dbReference>
<comment type="subcellular location">
    <subcellularLocation>
        <location evidence="1">Membrane</location>
        <topology evidence="1">Multi-pass membrane protein</topology>
    </subcellularLocation>
</comment>
<keyword evidence="2" id="KW-0812">Transmembrane</keyword>
<dbReference type="PANTHER" id="PTHR42714">
    <property type="entry name" value="TRNA MODIFICATION GTPASE GTPBP3"/>
    <property type="match status" value="1"/>
</dbReference>
<dbReference type="GO" id="GO:0002098">
    <property type="term" value="P:tRNA wobble uridine modification"/>
    <property type="evidence" value="ECO:0007669"/>
    <property type="project" value="TreeGrafter"/>
</dbReference>
<keyword evidence="3" id="KW-0547">Nucleotide-binding</keyword>
<dbReference type="InterPro" id="IPR027417">
    <property type="entry name" value="P-loop_NTPase"/>
</dbReference>
<dbReference type="Pfam" id="PF01926">
    <property type="entry name" value="MMR_HSR1"/>
    <property type="match status" value="1"/>
</dbReference>
<keyword evidence="6" id="KW-0472">Membrane</keyword>
<dbReference type="InterPro" id="IPR021147">
    <property type="entry name" value="DUF697"/>
</dbReference>
<comment type="caution">
    <text evidence="8">The sequence shown here is derived from an EMBL/GenBank/DDBJ whole genome shotgun (WGS) entry which is preliminary data.</text>
</comment>
<dbReference type="NCBIfam" id="TIGR00231">
    <property type="entry name" value="small_GTP"/>
    <property type="match status" value="1"/>
</dbReference>
<name>A0A7C3PA19_9CYAN</name>
<dbReference type="CDD" id="cd00880">
    <property type="entry name" value="Era_like"/>
    <property type="match status" value="1"/>
</dbReference>
<evidence type="ECO:0000259" key="7">
    <source>
        <dbReference type="Pfam" id="PF01926"/>
    </source>
</evidence>
<dbReference type="PANTHER" id="PTHR42714:SF6">
    <property type="entry name" value="TRANSLATION INITIATION FACTOR IF-2"/>
    <property type="match status" value="1"/>
</dbReference>
<evidence type="ECO:0000256" key="2">
    <source>
        <dbReference type="ARBA" id="ARBA00022692"/>
    </source>
</evidence>
<keyword evidence="5" id="KW-0342">GTP-binding</keyword>
<dbReference type="Pfam" id="PF05128">
    <property type="entry name" value="DUF697"/>
    <property type="match status" value="1"/>
</dbReference>
<dbReference type="AlphaFoldDB" id="A0A7C3PA19"/>
<sequence>MATTSQETQLTRARASLRQTIGRYNTYLRSARTRPTGTIQEALRQDMQRLNVTLNKIENTVVRVAVFGLVSRGKSAVLNALLGRKVLPTGPLNGVTLTPQSVFWTPESPSEDLPDQLQIELIDTPGLDEIDGQTRARMAKEVAQQADLILFVVAGDITRTEYEALCELRQAQKPLLLVFNKIDLYPDHTRQEIYQNLQRLSNSSAPDDLQSLLSTNEIVLVAADPAPLQVRVENPDGSVHYQWETPVVEIEPLKQKILEVISREGSTLLALNALFQARDAEVSLASKVLELRNAEADALIWKFVRYKAIAIALNPVAVLDVVGGAVSDLAMIRALSELYGLPVTRHEAQKLWRTILMSSGGLLATEFGSGLILGIGKSGAAAVSGVTSVALPAYFATAGLQGAIAGFGTYSVGRAIQTYLENGCTWGPQGASTVIQDILNQLDSQTIIYRLRQELSQELGNSGL</sequence>
<dbReference type="SUPFAM" id="SSF52540">
    <property type="entry name" value="P-loop containing nucleoside triphosphate hydrolases"/>
    <property type="match status" value="1"/>
</dbReference>
<feature type="domain" description="G" evidence="7">
    <location>
        <begin position="63"/>
        <end position="181"/>
    </location>
</feature>
<organism evidence="8">
    <name type="scientific">Oscillatoriales cyanobacterium SpSt-418</name>
    <dbReference type="NCBI Taxonomy" id="2282169"/>
    <lineage>
        <taxon>Bacteria</taxon>
        <taxon>Bacillati</taxon>
        <taxon>Cyanobacteriota</taxon>
        <taxon>Cyanophyceae</taxon>
        <taxon>Oscillatoriophycideae</taxon>
        <taxon>Oscillatoriales</taxon>
    </lineage>
</organism>
<protein>
    <submittedName>
        <fullName evidence="8">DUF697 domain-containing protein</fullName>
    </submittedName>
</protein>
<evidence type="ECO:0000256" key="3">
    <source>
        <dbReference type="ARBA" id="ARBA00022741"/>
    </source>
</evidence>
<dbReference type="GO" id="GO:0016020">
    <property type="term" value="C:membrane"/>
    <property type="evidence" value="ECO:0007669"/>
    <property type="project" value="UniProtKB-SubCell"/>
</dbReference>
<evidence type="ECO:0000256" key="4">
    <source>
        <dbReference type="ARBA" id="ARBA00022989"/>
    </source>
</evidence>
<evidence type="ECO:0000256" key="5">
    <source>
        <dbReference type="ARBA" id="ARBA00023134"/>
    </source>
</evidence>
<dbReference type="GO" id="GO:0030488">
    <property type="term" value="P:tRNA methylation"/>
    <property type="evidence" value="ECO:0007669"/>
    <property type="project" value="TreeGrafter"/>
</dbReference>